<dbReference type="GO" id="GO:0046872">
    <property type="term" value="F:metal ion binding"/>
    <property type="evidence" value="ECO:0007669"/>
    <property type="project" value="UniProtKB-KW"/>
</dbReference>
<evidence type="ECO:0000313" key="11">
    <source>
        <dbReference type="EMBL" id="OHT20728.1"/>
    </source>
</evidence>
<comment type="caution">
    <text evidence="11">The sequence shown here is derived from an EMBL/GenBank/DDBJ whole genome shotgun (WGS) entry which is preliminary data.</text>
</comment>
<dbReference type="NCBIfam" id="NF001299">
    <property type="entry name" value="PRK00241.1"/>
    <property type="match status" value="1"/>
</dbReference>
<dbReference type="AlphaFoldDB" id="A0A1S1HFA2"/>
<dbReference type="InterPro" id="IPR049734">
    <property type="entry name" value="NudC-like_C"/>
</dbReference>
<gene>
    <name evidence="11" type="primary">nudC</name>
    <name evidence="11" type="ORF">BHE75_02729</name>
</gene>
<dbReference type="PANTHER" id="PTHR42904">
    <property type="entry name" value="NUDIX HYDROLASE, NUDC SUBFAMILY"/>
    <property type="match status" value="1"/>
</dbReference>
<dbReference type="Gene3D" id="3.90.79.20">
    <property type="match status" value="1"/>
</dbReference>
<dbReference type="GO" id="GO:0005829">
    <property type="term" value="C:cytosol"/>
    <property type="evidence" value="ECO:0007669"/>
    <property type="project" value="TreeGrafter"/>
</dbReference>
<dbReference type="InterPro" id="IPR015376">
    <property type="entry name" value="Znr_NADH_PPase"/>
</dbReference>
<feature type="domain" description="Nudix hydrolase" evidence="10">
    <location>
        <begin position="151"/>
        <end position="278"/>
    </location>
</feature>
<accession>A0A1S1HFA2</accession>
<dbReference type="CDD" id="cd03429">
    <property type="entry name" value="NUDIX_NADH_pyrophosphatase_Nudt13"/>
    <property type="match status" value="1"/>
</dbReference>
<evidence type="ECO:0000256" key="5">
    <source>
        <dbReference type="ARBA" id="ARBA00022723"/>
    </source>
</evidence>
<evidence type="ECO:0000256" key="8">
    <source>
        <dbReference type="ARBA" id="ARBA00023027"/>
    </source>
</evidence>
<comment type="cofactor">
    <cofactor evidence="2">
        <name>Zn(2+)</name>
        <dbReference type="ChEBI" id="CHEBI:29105"/>
    </cofactor>
</comment>
<keyword evidence="8" id="KW-0520">NAD</keyword>
<keyword evidence="12" id="KW-1185">Reference proteome</keyword>
<dbReference type="InterPro" id="IPR015797">
    <property type="entry name" value="NUDIX_hydrolase-like_dom_sf"/>
</dbReference>
<dbReference type="GO" id="GO:0110153">
    <property type="term" value="F:RNA NAD-cap (NMN-forming) hydrolase activity"/>
    <property type="evidence" value="ECO:0007669"/>
    <property type="project" value="RHEA"/>
</dbReference>
<evidence type="ECO:0000256" key="6">
    <source>
        <dbReference type="ARBA" id="ARBA00022801"/>
    </source>
</evidence>
<keyword evidence="6 11" id="KW-0378">Hydrolase</keyword>
<proteinExistence type="inferred from homology"/>
<dbReference type="Gene3D" id="3.90.79.10">
    <property type="entry name" value="Nucleoside Triphosphate Pyrophosphohydrolase"/>
    <property type="match status" value="1"/>
</dbReference>
<dbReference type="InterPro" id="IPR050241">
    <property type="entry name" value="NAD-cap_RNA_hydrolase_NudC"/>
</dbReference>
<dbReference type="Pfam" id="PF09297">
    <property type="entry name" value="Zn_ribbon_NUD"/>
    <property type="match status" value="1"/>
</dbReference>
<protein>
    <recommendedName>
        <fullName evidence="4">NAD(+) diphosphatase</fullName>
        <ecNumber evidence="4">3.6.1.22</ecNumber>
    </recommendedName>
</protein>
<evidence type="ECO:0000256" key="4">
    <source>
        <dbReference type="ARBA" id="ARBA00012381"/>
    </source>
</evidence>
<dbReference type="OrthoDB" id="9791656at2"/>
<dbReference type="RefSeq" id="WP_070934176.1">
    <property type="nucleotide sequence ID" value="NZ_MIPT01000001.1"/>
</dbReference>
<dbReference type="Proteomes" id="UP000179467">
    <property type="component" value="Unassembled WGS sequence"/>
</dbReference>
<dbReference type="PANTHER" id="PTHR42904:SF6">
    <property type="entry name" value="NAD-CAPPED RNA HYDROLASE NUDT12"/>
    <property type="match status" value="1"/>
</dbReference>
<sequence>MHMAPGFTGSPLERIDNERDHPGLLAARAGDPAALLLRMEGLDPVAAPDGRLEWAPLVEAPAGVELALLGLIDGRPRFVALDPAATGSGHNLIWRLLDGLPDGEAGTYAAARSLVDWHARHRFCARCGNETQTMRAGWARRCGACGAEHFPRTDPVVIMLAEYRGRVLIGRQPRFPAGRYSALAGFVEVGESMEEAVARELFEEAGVRATRVRYVASQPWPFPSSLMMACIADVESDAVTLDANELEHAMWVGRDEVAAALAGDPSAPFIAPPPYAIAHTLFARWLDGAGA</sequence>
<evidence type="ECO:0000313" key="12">
    <source>
        <dbReference type="Proteomes" id="UP000179467"/>
    </source>
</evidence>
<dbReference type="PROSITE" id="PS51462">
    <property type="entry name" value="NUDIX"/>
    <property type="match status" value="1"/>
</dbReference>
<dbReference type="PROSITE" id="PS00893">
    <property type="entry name" value="NUDIX_BOX"/>
    <property type="match status" value="1"/>
</dbReference>
<dbReference type="GO" id="GO:0019677">
    <property type="term" value="P:NAD+ catabolic process"/>
    <property type="evidence" value="ECO:0007669"/>
    <property type="project" value="TreeGrafter"/>
</dbReference>
<evidence type="ECO:0000256" key="1">
    <source>
        <dbReference type="ARBA" id="ARBA00001946"/>
    </source>
</evidence>
<organism evidence="11 12">
    <name type="scientific">Edaphosphingomonas haloaromaticamans</name>
    <dbReference type="NCBI Taxonomy" id="653954"/>
    <lineage>
        <taxon>Bacteria</taxon>
        <taxon>Pseudomonadati</taxon>
        <taxon>Pseudomonadota</taxon>
        <taxon>Alphaproteobacteria</taxon>
        <taxon>Sphingomonadales</taxon>
        <taxon>Rhizorhabdaceae</taxon>
        <taxon>Edaphosphingomonas</taxon>
    </lineage>
</organism>
<reference evidence="11 12" key="1">
    <citation type="submission" date="2016-09" db="EMBL/GenBank/DDBJ databases">
        <title>Metabolic pathway, cell adaptation mechanisms and a novel monoxygenase revealed through proteogenomic-transcription analysis of a Sphingomonas haloaromaticamans strain degrading the fungicide ortho-phenylphenol.</title>
        <authorList>
            <person name="Perruchon C."/>
            <person name="Papadopoulou E.S."/>
            <person name="Rousidou C."/>
            <person name="Vasileiadis S."/>
            <person name="Tanou G."/>
            <person name="Amoutzias G."/>
            <person name="Molassiotis A."/>
            <person name="Karpouzas D.G."/>
        </authorList>
    </citation>
    <scope>NUCLEOTIDE SEQUENCE [LARGE SCALE GENOMIC DNA]</scope>
    <source>
        <strain evidence="11 12">P3</strain>
    </source>
</reference>
<keyword evidence="5" id="KW-0479">Metal-binding</keyword>
<dbReference type="EMBL" id="MIPT01000001">
    <property type="protein sequence ID" value="OHT20728.1"/>
    <property type="molecule type" value="Genomic_DNA"/>
</dbReference>
<evidence type="ECO:0000256" key="7">
    <source>
        <dbReference type="ARBA" id="ARBA00022842"/>
    </source>
</evidence>
<comment type="similarity">
    <text evidence="3">Belongs to the Nudix hydrolase family. NudC subfamily.</text>
</comment>
<dbReference type="InterPro" id="IPR000086">
    <property type="entry name" value="NUDIX_hydrolase_dom"/>
</dbReference>
<evidence type="ECO:0000256" key="2">
    <source>
        <dbReference type="ARBA" id="ARBA00001947"/>
    </source>
</evidence>
<dbReference type="SUPFAM" id="SSF55811">
    <property type="entry name" value="Nudix"/>
    <property type="match status" value="1"/>
</dbReference>
<dbReference type="GO" id="GO:0035529">
    <property type="term" value="F:NADH pyrophosphatase activity"/>
    <property type="evidence" value="ECO:0007669"/>
    <property type="project" value="TreeGrafter"/>
</dbReference>
<comment type="catalytic activity">
    <reaction evidence="9">
        <text>a 5'-end NAD(+)-phospho-ribonucleoside in mRNA + H2O = a 5'-end phospho-adenosine-phospho-ribonucleoside in mRNA + beta-nicotinamide D-ribonucleotide + 2 H(+)</text>
        <dbReference type="Rhea" id="RHEA:60876"/>
        <dbReference type="Rhea" id="RHEA-COMP:15698"/>
        <dbReference type="Rhea" id="RHEA-COMP:15719"/>
        <dbReference type="ChEBI" id="CHEBI:14649"/>
        <dbReference type="ChEBI" id="CHEBI:15377"/>
        <dbReference type="ChEBI" id="CHEBI:15378"/>
        <dbReference type="ChEBI" id="CHEBI:144029"/>
        <dbReference type="ChEBI" id="CHEBI:144051"/>
    </reaction>
    <physiologicalReaction direction="left-to-right" evidence="9">
        <dbReference type="Rhea" id="RHEA:60877"/>
    </physiologicalReaction>
</comment>
<comment type="cofactor">
    <cofactor evidence="1">
        <name>Mg(2+)</name>
        <dbReference type="ChEBI" id="CHEBI:18420"/>
    </cofactor>
</comment>
<dbReference type="Pfam" id="PF00293">
    <property type="entry name" value="NUDIX"/>
    <property type="match status" value="1"/>
</dbReference>
<evidence type="ECO:0000256" key="9">
    <source>
        <dbReference type="ARBA" id="ARBA00023679"/>
    </source>
</evidence>
<dbReference type="GO" id="GO:0006742">
    <property type="term" value="P:NADP+ catabolic process"/>
    <property type="evidence" value="ECO:0007669"/>
    <property type="project" value="TreeGrafter"/>
</dbReference>
<name>A0A1S1HFA2_9SPHN</name>
<dbReference type="InterPro" id="IPR020084">
    <property type="entry name" value="NUDIX_hydrolase_CS"/>
</dbReference>
<keyword evidence="7" id="KW-0460">Magnesium</keyword>
<evidence type="ECO:0000256" key="3">
    <source>
        <dbReference type="ARBA" id="ARBA00009595"/>
    </source>
</evidence>
<dbReference type="EC" id="3.6.1.22" evidence="4"/>
<evidence type="ECO:0000259" key="10">
    <source>
        <dbReference type="PROSITE" id="PS51462"/>
    </source>
</evidence>